<dbReference type="Pfam" id="PF16363">
    <property type="entry name" value="GDP_Man_Dehyd"/>
    <property type="match status" value="1"/>
</dbReference>
<keyword evidence="10" id="KW-1185">Reference proteome</keyword>
<name>A0A8T9MUK2_9NEIS</name>
<dbReference type="EC" id="4.2.1.46" evidence="4 7"/>
<dbReference type="GO" id="GO:0009225">
    <property type="term" value="P:nucleotide-sugar metabolic process"/>
    <property type="evidence" value="ECO:0007669"/>
    <property type="project" value="InterPro"/>
</dbReference>
<keyword evidence="6 7" id="KW-0456">Lyase</keyword>
<dbReference type="NCBIfam" id="TIGR01181">
    <property type="entry name" value="dTDP_gluc_dehyt"/>
    <property type="match status" value="1"/>
</dbReference>
<comment type="similarity">
    <text evidence="3 7">Belongs to the NAD(P)-dependent epimerase/dehydratase family. dTDP-glucose dehydratase subfamily.</text>
</comment>
<sequence>MNILITGGAGFIGSALVRFLLAHTPHRIVNVDKLTYAADPRALAACRSHPRYAFERADVCDAAALRRVFAAYRPQAVVHLAAESHVDKAIAAPDAFVQTNINGTFVLLQTALAYWQGLPEAARGAFRFHHVSTDEVYGDLPDDAAPLTETAAYAPSSPYAASKAAADHLVRAWRRSYGLPVLISHSSNNYGPYQYPEKLIPRTITRALSGKALPVYGDGAQRRDWLFVEDHVRALYRVLTEGRIGESYHIGSGREYANADTVRRICGLLDVLSPRADGASYAAQIRHVADRPGHDRRYAVDTAKIRTELNWRPRWGFEAGLRRTVSWYVDNGIPD</sequence>
<evidence type="ECO:0000256" key="1">
    <source>
        <dbReference type="ARBA" id="ARBA00001539"/>
    </source>
</evidence>
<evidence type="ECO:0000313" key="10">
    <source>
        <dbReference type="Proteomes" id="UP000831534"/>
    </source>
</evidence>
<proteinExistence type="inferred from homology"/>
<protein>
    <recommendedName>
        <fullName evidence="4 7">dTDP-glucose 4,6-dehydratase</fullName>
        <ecNumber evidence="4 7">4.2.1.46</ecNumber>
    </recommendedName>
</protein>
<dbReference type="CDD" id="cd05246">
    <property type="entry name" value="dTDP_GD_SDR_e"/>
    <property type="match status" value="1"/>
</dbReference>
<comment type="cofactor">
    <cofactor evidence="2 7">
        <name>NAD(+)</name>
        <dbReference type="ChEBI" id="CHEBI:57540"/>
    </cofactor>
</comment>
<evidence type="ECO:0000259" key="8">
    <source>
        <dbReference type="Pfam" id="PF16363"/>
    </source>
</evidence>
<evidence type="ECO:0000256" key="7">
    <source>
        <dbReference type="RuleBase" id="RU004473"/>
    </source>
</evidence>
<dbReference type="PANTHER" id="PTHR43000">
    <property type="entry name" value="DTDP-D-GLUCOSE 4,6-DEHYDRATASE-RELATED"/>
    <property type="match status" value="1"/>
</dbReference>
<evidence type="ECO:0000256" key="3">
    <source>
        <dbReference type="ARBA" id="ARBA00008178"/>
    </source>
</evidence>
<dbReference type="InterPro" id="IPR005888">
    <property type="entry name" value="dTDP_Gluc_deHydtase"/>
</dbReference>
<gene>
    <name evidence="9" type="primary">rfbB</name>
    <name evidence="9" type="ORF">LVJ77_11715</name>
</gene>
<dbReference type="Gene3D" id="3.40.50.720">
    <property type="entry name" value="NAD(P)-binding Rossmann-like Domain"/>
    <property type="match status" value="1"/>
</dbReference>
<dbReference type="KEGG" id="ckh:LVJ77_11715"/>
<organism evidence="9 10">
    <name type="scientific">Conchiformibius kuhniae</name>
    <dbReference type="NCBI Taxonomy" id="211502"/>
    <lineage>
        <taxon>Bacteria</taxon>
        <taxon>Pseudomonadati</taxon>
        <taxon>Pseudomonadota</taxon>
        <taxon>Betaproteobacteria</taxon>
        <taxon>Neisseriales</taxon>
        <taxon>Neisseriaceae</taxon>
        <taxon>Conchiformibius</taxon>
    </lineage>
</organism>
<evidence type="ECO:0000313" key="9">
    <source>
        <dbReference type="EMBL" id="UOP04794.1"/>
    </source>
</evidence>
<accession>A0A8T9MUK2</accession>
<dbReference type="EMBL" id="CP091521">
    <property type="protein sequence ID" value="UOP04794.1"/>
    <property type="molecule type" value="Genomic_DNA"/>
</dbReference>
<dbReference type="Gene3D" id="3.90.25.10">
    <property type="entry name" value="UDP-galactose 4-epimerase, domain 1"/>
    <property type="match status" value="1"/>
</dbReference>
<dbReference type="SUPFAM" id="SSF51735">
    <property type="entry name" value="NAD(P)-binding Rossmann-fold domains"/>
    <property type="match status" value="1"/>
</dbReference>
<comment type="catalytic activity">
    <reaction evidence="1 7">
        <text>dTDP-alpha-D-glucose = dTDP-4-dehydro-6-deoxy-alpha-D-glucose + H2O</text>
        <dbReference type="Rhea" id="RHEA:17221"/>
        <dbReference type="ChEBI" id="CHEBI:15377"/>
        <dbReference type="ChEBI" id="CHEBI:57477"/>
        <dbReference type="ChEBI" id="CHEBI:57649"/>
        <dbReference type="EC" id="4.2.1.46"/>
    </reaction>
</comment>
<feature type="domain" description="NAD(P)-binding" evidence="8">
    <location>
        <begin position="4"/>
        <end position="324"/>
    </location>
</feature>
<keyword evidence="5" id="KW-0520">NAD</keyword>
<evidence type="ECO:0000256" key="4">
    <source>
        <dbReference type="ARBA" id="ARBA00011990"/>
    </source>
</evidence>
<dbReference type="InterPro" id="IPR036291">
    <property type="entry name" value="NAD(P)-bd_dom_sf"/>
</dbReference>
<evidence type="ECO:0000256" key="2">
    <source>
        <dbReference type="ARBA" id="ARBA00001911"/>
    </source>
</evidence>
<reference evidence="9" key="2">
    <citation type="submission" date="2024-09" db="EMBL/GenBank/DDBJ databases">
        <authorList>
            <person name="Veyrier F.J."/>
        </authorList>
    </citation>
    <scope>NUCLEOTIDE SEQUENCE</scope>
    <source>
        <strain evidence="9">17694</strain>
    </source>
</reference>
<reference evidence="9" key="1">
    <citation type="journal article" date="2022" name="Res Sq">
        <title>Evolution of multicellular longitudinally dividing oral cavity symbionts (Neisseriaceae).</title>
        <authorList>
            <person name="Nyongesa S."/>
            <person name="Weber P."/>
            <person name="Bernet E."/>
            <person name="Pullido F."/>
            <person name="Nieckarz M."/>
            <person name="Delaby M."/>
            <person name="Nieves C."/>
            <person name="Viehboeck T."/>
            <person name="Krause N."/>
            <person name="Rivera-Millot A."/>
            <person name="Nakamura A."/>
            <person name="Vischer N."/>
            <person name="VanNieuwenhze M."/>
            <person name="Brun Y."/>
            <person name="Cava F."/>
            <person name="Bulgheresi S."/>
            <person name="Veyrier F."/>
        </authorList>
    </citation>
    <scope>NUCLEOTIDE SEQUENCE</scope>
    <source>
        <strain evidence="9">17694</strain>
    </source>
</reference>
<dbReference type="RefSeq" id="WP_051255665.1">
    <property type="nucleotide sequence ID" value="NZ_CP091521.1"/>
</dbReference>
<dbReference type="AlphaFoldDB" id="A0A8T9MUK2"/>
<evidence type="ECO:0000256" key="5">
    <source>
        <dbReference type="ARBA" id="ARBA00023027"/>
    </source>
</evidence>
<dbReference type="InterPro" id="IPR016040">
    <property type="entry name" value="NAD(P)-bd_dom"/>
</dbReference>
<dbReference type="Proteomes" id="UP000831534">
    <property type="component" value="Chromosome"/>
</dbReference>
<dbReference type="GO" id="GO:0008460">
    <property type="term" value="F:dTDP-glucose 4,6-dehydratase activity"/>
    <property type="evidence" value="ECO:0007669"/>
    <property type="project" value="UniProtKB-EC"/>
</dbReference>
<evidence type="ECO:0000256" key="6">
    <source>
        <dbReference type="ARBA" id="ARBA00023239"/>
    </source>
</evidence>